<dbReference type="GO" id="GO:0008477">
    <property type="term" value="F:purine nucleosidase activity"/>
    <property type="evidence" value="ECO:0007669"/>
    <property type="project" value="TreeGrafter"/>
</dbReference>
<gene>
    <name evidence="5" type="ORF">BD626DRAFT_480218</name>
</gene>
<sequence>MDSPARYIWLDCDPGHDDATAIMLALHIPNIHLLGISTTHGNTTHKYATSNAARCMQAFAPPNSPVRVHPGAEQPLVRAMRTDPEIHGEDGLGGVEGLPAHNAPEVDAWFACDADGNRVRALDGMARAVKETWNKGSGPKVTICSTGPMTNIAIFVSAYPDLLEGVEQFVFMGGGVGLGNRSSTAEYNIICDPHAAQIVLDAPVKAVMVPINVTHTALMTPKQHARLLNSKSTDPVPKAASSLRHTLSTAMTFFAATYKSVFDFDSPPLHDALTIAYVANPDLFYGKRYRVDVELTGTYTTGETVVDVYNYRECDDSWGAFGKNCFVTQGLDVEAFWDLFMDCVTRCDAVSSLNRPIST</sequence>
<accession>A0A550CT20</accession>
<keyword evidence="3" id="KW-0326">Glycosidase</keyword>
<dbReference type="PANTHER" id="PTHR12304:SF4">
    <property type="entry name" value="URIDINE NUCLEOSIDASE"/>
    <property type="match status" value="1"/>
</dbReference>
<dbReference type="Pfam" id="PF01156">
    <property type="entry name" value="IU_nuc_hydro"/>
    <property type="match status" value="1"/>
</dbReference>
<evidence type="ECO:0000313" key="6">
    <source>
        <dbReference type="Proteomes" id="UP000320762"/>
    </source>
</evidence>
<dbReference type="Gene3D" id="3.90.245.10">
    <property type="entry name" value="Ribonucleoside hydrolase-like"/>
    <property type="match status" value="1"/>
</dbReference>
<dbReference type="AlphaFoldDB" id="A0A550CT20"/>
<dbReference type="SUPFAM" id="SSF53590">
    <property type="entry name" value="Nucleoside hydrolase"/>
    <property type="match status" value="1"/>
</dbReference>
<dbReference type="Proteomes" id="UP000320762">
    <property type="component" value="Unassembled WGS sequence"/>
</dbReference>
<evidence type="ECO:0000259" key="4">
    <source>
        <dbReference type="Pfam" id="PF01156"/>
    </source>
</evidence>
<feature type="domain" description="Inosine/uridine-preferring nucleoside hydrolase" evidence="4">
    <location>
        <begin position="8"/>
        <end position="338"/>
    </location>
</feature>
<dbReference type="GO" id="GO:0005829">
    <property type="term" value="C:cytosol"/>
    <property type="evidence" value="ECO:0007669"/>
    <property type="project" value="TreeGrafter"/>
</dbReference>
<proteinExistence type="inferred from homology"/>
<evidence type="ECO:0000256" key="2">
    <source>
        <dbReference type="ARBA" id="ARBA00022801"/>
    </source>
</evidence>
<dbReference type="InterPro" id="IPR023186">
    <property type="entry name" value="IUNH"/>
</dbReference>
<comment type="caution">
    <text evidence="5">The sequence shown here is derived from an EMBL/GenBank/DDBJ whole genome shotgun (WGS) entry which is preliminary data.</text>
</comment>
<name>A0A550CT20_9AGAR</name>
<keyword evidence="2 5" id="KW-0378">Hydrolase</keyword>
<evidence type="ECO:0000256" key="1">
    <source>
        <dbReference type="ARBA" id="ARBA00009176"/>
    </source>
</evidence>
<reference evidence="5 6" key="1">
    <citation type="journal article" date="2019" name="New Phytol.">
        <title>Comparative genomics reveals unique wood-decay strategies and fruiting body development in the Schizophyllaceae.</title>
        <authorList>
            <person name="Almasi E."/>
            <person name="Sahu N."/>
            <person name="Krizsan K."/>
            <person name="Balint B."/>
            <person name="Kovacs G.M."/>
            <person name="Kiss B."/>
            <person name="Cseklye J."/>
            <person name="Drula E."/>
            <person name="Henrissat B."/>
            <person name="Nagy I."/>
            <person name="Chovatia M."/>
            <person name="Adam C."/>
            <person name="LaButti K."/>
            <person name="Lipzen A."/>
            <person name="Riley R."/>
            <person name="Grigoriev I.V."/>
            <person name="Nagy L.G."/>
        </authorList>
    </citation>
    <scope>NUCLEOTIDE SEQUENCE [LARGE SCALE GENOMIC DNA]</scope>
    <source>
        <strain evidence="5 6">NL-1724</strain>
    </source>
</reference>
<dbReference type="OrthoDB" id="432381at2759"/>
<dbReference type="PANTHER" id="PTHR12304">
    <property type="entry name" value="INOSINE-URIDINE PREFERRING NUCLEOSIDE HYDROLASE"/>
    <property type="match status" value="1"/>
</dbReference>
<dbReference type="InterPro" id="IPR036452">
    <property type="entry name" value="Ribo_hydro-like"/>
</dbReference>
<comment type="similarity">
    <text evidence="1">Belongs to the IUNH family.</text>
</comment>
<dbReference type="CDD" id="cd02651">
    <property type="entry name" value="nuc_hydro_IU_UC_XIUA"/>
    <property type="match status" value="1"/>
</dbReference>
<dbReference type="STRING" id="97359.A0A550CT20"/>
<keyword evidence="6" id="KW-1185">Reference proteome</keyword>
<protein>
    <submittedName>
        <fullName evidence="5">Inosine/uridine-preferring nucleoside hydrolase domain-containing protein</fullName>
    </submittedName>
</protein>
<dbReference type="InterPro" id="IPR001910">
    <property type="entry name" value="Inosine/uridine_hydrolase_dom"/>
</dbReference>
<evidence type="ECO:0000256" key="3">
    <source>
        <dbReference type="ARBA" id="ARBA00023295"/>
    </source>
</evidence>
<dbReference type="EMBL" id="VDMD01000002">
    <property type="protein sequence ID" value="TRM67929.1"/>
    <property type="molecule type" value="Genomic_DNA"/>
</dbReference>
<dbReference type="GO" id="GO:0006152">
    <property type="term" value="P:purine nucleoside catabolic process"/>
    <property type="evidence" value="ECO:0007669"/>
    <property type="project" value="TreeGrafter"/>
</dbReference>
<evidence type="ECO:0000313" key="5">
    <source>
        <dbReference type="EMBL" id="TRM67929.1"/>
    </source>
</evidence>
<organism evidence="5 6">
    <name type="scientific">Schizophyllum amplum</name>
    <dbReference type="NCBI Taxonomy" id="97359"/>
    <lineage>
        <taxon>Eukaryota</taxon>
        <taxon>Fungi</taxon>
        <taxon>Dikarya</taxon>
        <taxon>Basidiomycota</taxon>
        <taxon>Agaricomycotina</taxon>
        <taxon>Agaricomycetes</taxon>
        <taxon>Agaricomycetidae</taxon>
        <taxon>Agaricales</taxon>
        <taxon>Schizophyllaceae</taxon>
        <taxon>Schizophyllum</taxon>
    </lineage>
</organism>